<dbReference type="AlphaFoldDB" id="A0A9D7E1I4"/>
<accession>A0A9D7E1I4</accession>
<comment type="caution">
    <text evidence="1">The sequence shown here is derived from an EMBL/GenBank/DDBJ whole genome shotgun (WGS) entry which is preliminary data.</text>
</comment>
<organism evidence="1 2">
    <name type="scientific">Candidatus Methylophosphatis roskildensis</name>
    <dbReference type="NCBI Taxonomy" id="2899263"/>
    <lineage>
        <taxon>Bacteria</taxon>
        <taxon>Pseudomonadati</taxon>
        <taxon>Pseudomonadota</taxon>
        <taxon>Betaproteobacteria</taxon>
        <taxon>Nitrosomonadales</taxon>
        <taxon>Sterolibacteriaceae</taxon>
        <taxon>Candidatus Methylophosphatis</taxon>
    </lineage>
</organism>
<gene>
    <name evidence="1" type="primary">vanZ</name>
    <name evidence="1" type="ORF">IPH26_18765</name>
</gene>
<dbReference type="EMBL" id="JADJEV010000005">
    <property type="protein sequence ID" value="MBK6974878.1"/>
    <property type="molecule type" value="Genomic_DNA"/>
</dbReference>
<dbReference type="Proteomes" id="UP000807785">
    <property type="component" value="Unassembled WGS sequence"/>
</dbReference>
<sequence length="86" mass="9143">MFRSGRISLIAVLGGLALVMGYGSCGVRLFPSFAMVRLAGAADEAHQPFVPRQHANWCDLGADALAAMTGVTNSWAIWPNDDLNGH</sequence>
<protein>
    <submittedName>
        <fullName evidence="1">VanZ family protein</fullName>
    </submittedName>
</protein>
<reference evidence="1" key="1">
    <citation type="submission" date="2020-10" db="EMBL/GenBank/DDBJ databases">
        <title>Connecting structure to function with the recovery of over 1000 high-quality activated sludge metagenome-assembled genomes encoding full-length rRNA genes using long-read sequencing.</title>
        <authorList>
            <person name="Singleton C.M."/>
            <person name="Petriglieri F."/>
            <person name="Kristensen J.M."/>
            <person name="Kirkegaard R.H."/>
            <person name="Michaelsen T.Y."/>
            <person name="Andersen M.H."/>
            <person name="Karst S.M."/>
            <person name="Dueholm M.S."/>
            <person name="Nielsen P.H."/>
            <person name="Albertsen M."/>
        </authorList>
    </citation>
    <scope>NUCLEOTIDE SEQUENCE</scope>
    <source>
        <strain evidence="1">Bjer_18-Q3-R1-45_BAT3C.347</strain>
    </source>
</reference>
<name>A0A9D7E1I4_9PROT</name>
<dbReference type="NCBIfam" id="NF037970">
    <property type="entry name" value="vanZ_1"/>
    <property type="match status" value="1"/>
</dbReference>
<evidence type="ECO:0000313" key="2">
    <source>
        <dbReference type="Proteomes" id="UP000807785"/>
    </source>
</evidence>
<proteinExistence type="predicted"/>
<evidence type="ECO:0000313" key="1">
    <source>
        <dbReference type="EMBL" id="MBK6974878.1"/>
    </source>
</evidence>